<proteinExistence type="predicted"/>
<dbReference type="InterPro" id="IPR007138">
    <property type="entry name" value="ABM_dom"/>
</dbReference>
<dbReference type="InterPro" id="IPR011008">
    <property type="entry name" value="Dimeric_a/b-barrel"/>
</dbReference>
<dbReference type="Pfam" id="PF03992">
    <property type="entry name" value="ABM"/>
    <property type="match status" value="1"/>
</dbReference>
<organism evidence="2 3">
    <name type="scientific">Geodermatophilus siccatus</name>
    <dbReference type="NCBI Taxonomy" id="1137991"/>
    <lineage>
        <taxon>Bacteria</taxon>
        <taxon>Bacillati</taxon>
        <taxon>Actinomycetota</taxon>
        <taxon>Actinomycetes</taxon>
        <taxon>Geodermatophilales</taxon>
        <taxon>Geodermatophilaceae</taxon>
        <taxon>Geodermatophilus</taxon>
    </lineage>
</organism>
<protein>
    <recommendedName>
        <fullName evidence="1">ABM domain-containing protein</fullName>
    </recommendedName>
</protein>
<accession>A0A1G9Z9Z5</accession>
<dbReference type="Gene3D" id="3.30.70.100">
    <property type="match status" value="1"/>
</dbReference>
<dbReference type="EMBL" id="FNHE01000013">
    <property type="protein sequence ID" value="SDN17436.1"/>
    <property type="molecule type" value="Genomic_DNA"/>
</dbReference>
<evidence type="ECO:0000313" key="2">
    <source>
        <dbReference type="EMBL" id="SDN17436.1"/>
    </source>
</evidence>
<keyword evidence="3" id="KW-1185">Reference proteome</keyword>
<name>A0A1G9Z9Z5_9ACTN</name>
<dbReference type="AlphaFoldDB" id="A0A1G9Z9Z5"/>
<evidence type="ECO:0000259" key="1">
    <source>
        <dbReference type="Pfam" id="PF03992"/>
    </source>
</evidence>
<sequence>MPAGPSLATHGDDTEEVAVAVIPDLPWTAEHVGDGPGVVVVTHLHLRRLRDVPAFFRDSLAIRAQTMAAPGARSLYLRAQPLARHFTTVSWWDDEAAMRAFVRTDPHRSAMRRWGPEMREFSNRSHPGTAGVVPTVQTAAALSA</sequence>
<reference evidence="3" key="1">
    <citation type="submission" date="2016-10" db="EMBL/GenBank/DDBJ databases">
        <authorList>
            <person name="Varghese N."/>
            <person name="Submissions S."/>
        </authorList>
    </citation>
    <scope>NUCLEOTIDE SEQUENCE [LARGE SCALE GENOMIC DNA]</scope>
    <source>
        <strain evidence="3">DSM 45419</strain>
    </source>
</reference>
<gene>
    <name evidence="2" type="ORF">SAMN05660642_04230</name>
</gene>
<dbReference type="SUPFAM" id="SSF54909">
    <property type="entry name" value="Dimeric alpha+beta barrel"/>
    <property type="match status" value="1"/>
</dbReference>
<dbReference type="Proteomes" id="UP000198680">
    <property type="component" value="Unassembled WGS sequence"/>
</dbReference>
<evidence type="ECO:0000313" key="3">
    <source>
        <dbReference type="Proteomes" id="UP000198680"/>
    </source>
</evidence>
<dbReference type="STRING" id="1137991.SAMN05660642_04230"/>
<feature type="domain" description="ABM" evidence="1">
    <location>
        <begin position="56"/>
        <end position="112"/>
    </location>
</feature>